<keyword evidence="2" id="KW-0732">Signal</keyword>
<comment type="similarity">
    <text evidence="1">Belongs to the MlaA family.</text>
</comment>
<protein>
    <submittedName>
        <fullName evidence="3">VacJ family lipoprotein</fullName>
    </submittedName>
</protein>
<name>A0A7S8HAB7_9HYPH</name>
<proteinExistence type="inferred from homology"/>
<dbReference type="InterPro" id="IPR007428">
    <property type="entry name" value="MlaA"/>
</dbReference>
<dbReference type="PANTHER" id="PTHR30035">
    <property type="entry name" value="LIPOPROTEIN VACJ-RELATED"/>
    <property type="match status" value="1"/>
</dbReference>
<dbReference type="RefSeq" id="WP_213162618.1">
    <property type="nucleotide sequence ID" value="NZ_CP058214.1"/>
</dbReference>
<evidence type="ECO:0000256" key="2">
    <source>
        <dbReference type="ARBA" id="ARBA00022729"/>
    </source>
</evidence>
<dbReference type="GO" id="GO:0120010">
    <property type="term" value="P:intermembrane phospholipid transfer"/>
    <property type="evidence" value="ECO:0007669"/>
    <property type="project" value="TreeGrafter"/>
</dbReference>
<keyword evidence="3" id="KW-0449">Lipoprotein</keyword>
<dbReference type="Pfam" id="PF04333">
    <property type="entry name" value="MlaA"/>
    <property type="match status" value="1"/>
</dbReference>
<evidence type="ECO:0000313" key="4">
    <source>
        <dbReference type="Proteomes" id="UP000593594"/>
    </source>
</evidence>
<dbReference type="AlphaFoldDB" id="A0A7S8HAB7"/>
<dbReference type="GO" id="GO:0016020">
    <property type="term" value="C:membrane"/>
    <property type="evidence" value="ECO:0007669"/>
    <property type="project" value="InterPro"/>
</dbReference>
<dbReference type="EMBL" id="CP058214">
    <property type="protein sequence ID" value="QPC41400.1"/>
    <property type="molecule type" value="Genomic_DNA"/>
</dbReference>
<dbReference type="PANTHER" id="PTHR30035:SF3">
    <property type="entry name" value="INTERMEMBRANE PHOSPHOLIPID TRANSPORT SYSTEM LIPOPROTEIN MLAA"/>
    <property type="match status" value="1"/>
</dbReference>
<evidence type="ECO:0000256" key="1">
    <source>
        <dbReference type="ARBA" id="ARBA00010634"/>
    </source>
</evidence>
<dbReference type="KEGG" id="kmn:HW532_00770"/>
<reference evidence="3 4" key="1">
    <citation type="submission" date="2020-06" db="EMBL/GenBank/DDBJ databases">
        <title>Genome sequence of 2 isolates from Red Sea Mangroves.</title>
        <authorList>
            <person name="Sefrji F."/>
            <person name="Michoud G."/>
            <person name="Merlino G."/>
            <person name="Daffonchio D."/>
        </authorList>
    </citation>
    <scope>NUCLEOTIDE SEQUENCE [LARGE SCALE GENOMIC DNA]</scope>
    <source>
        <strain evidence="3 4">R1DC25</strain>
    </source>
</reference>
<evidence type="ECO:0000313" key="3">
    <source>
        <dbReference type="EMBL" id="QPC41400.1"/>
    </source>
</evidence>
<sequence length="242" mass="26638">MTTYEADPNAPVVQTMQADSYQAEELSDPIEPVNRAIYGFNDAVDTVLLRPVAEMYRAVVPSFLRTGIYNIISNATSPITLVNDVLQGEGKRAEETLVRFLVNTTVGFGGFVDAAQHAGIEPHTEDFAQTLAVYGVPSGPYIVAPIIGPSTPRHLFGRVVDAAANPFTWLLMDATLLESSSPLMAEVVTTREANLDQLDALRESSPDFYATLKDVYYQRRLAEIRNGRVVEEDLPDIPEFSR</sequence>
<organism evidence="3 4">
    <name type="scientific">Kaustia mangrovi</name>
    <dbReference type="NCBI Taxonomy" id="2593653"/>
    <lineage>
        <taxon>Bacteria</taxon>
        <taxon>Pseudomonadati</taxon>
        <taxon>Pseudomonadota</taxon>
        <taxon>Alphaproteobacteria</taxon>
        <taxon>Hyphomicrobiales</taxon>
        <taxon>Parvibaculaceae</taxon>
        <taxon>Kaustia</taxon>
    </lineage>
</organism>
<keyword evidence="4" id="KW-1185">Reference proteome</keyword>
<accession>A0A7S8HAB7</accession>
<dbReference type="PRINTS" id="PR01805">
    <property type="entry name" value="VACJLIPOPROT"/>
</dbReference>
<dbReference type="Proteomes" id="UP000593594">
    <property type="component" value="Chromosome"/>
</dbReference>
<gene>
    <name evidence="3" type="ORF">HW532_00770</name>
</gene>